<dbReference type="EMBL" id="MFEN01000045">
    <property type="protein sequence ID" value="OGE83384.1"/>
    <property type="molecule type" value="Genomic_DNA"/>
</dbReference>
<sequence>MNFKEYAADWDVPPRTVRHWLDGTPPSSKYTSKIEERFPAADYPGLFEEEVVSGPAFGNGLWSPEKIKIMLARMSVINLTFVFEWLVLKASAKERDQFRQELGSDWEWFMNLSRSLVNEKSREVMQSEGRLNPTSRRGL</sequence>
<name>A0A1F5P0J3_9BACT</name>
<dbReference type="AlphaFoldDB" id="A0A1F5P0J3"/>
<protein>
    <submittedName>
        <fullName evidence="1">Uncharacterized protein</fullName>
    </submittedName>
</protein>
<evidence type="ECO:0000313" key="2">
    <source>
        <dbReference type="Proteomes" id="UP000176339"/>
    </source>
</evidence>
<gene>
    <name evidence="1" type="ORF">A2846_00595</name>
</gene>
<comment type="caution">
    <text evidence="1">The sequence shown here is derived from an EMBL/GenBank/DDBJ whole genome shotgun (WGS) entry which is preliminary data.</text>
</comment>
<organism evidence="1 2">
    <name type="scientific">Candidatus Doudnabacteria bacterium RIFCSPHIGHO2_01_FULL_49_9</name>
    <dbReference type="NCBI Taxonomy" id="1817827"/>
    <lineage>
        <taxon>Bacteria</taxon>
        <taxon>Candidatus Doudnaibacteriota</taxon>
    </lineage>
</organism>
<reference evidence="1 2" key="1">
    <citation type="journal article" date="2016" name="Nat. Commun.">
        <title>Thousands of microbial genomes shed light on interconnected biogeochemical processes in an aquifer system.</title>
        <authorList>
            <person name="Anantharaman K."/>
            <person name="Brown C.T."/>
            <person name="Hug L.A."/>
            <person name="Sharon I."/>
            <person name="Castelle C.J."/>
            <person name="Probst A.J."/>
            <person name="Thomas B.C."/>
            <person name="Singh A."/>
            <person name="Wilkins M.J."/>
            <person name="Karaoz U."/>
            <person name="Brodie E.L."/>
            <person name="Williams K.H."/>
            <person name="Hubbard S.S."/>
            <person name="Banfield J.F."/>
        </authorList>
    </citation>
    <scope>NUCLEOTIDE SEQUENCE [LARGE SCALE GENOMIC DNA]</scope>
</reference>
<accession>A0A1F5P0J3</accession>
<proteinExistence type="predicted"/>
<evidence type="ECO:0000313" key="1">
    <source>
        <dbReference type="EMBL" id="OGE83384.1"/>
    </source>
</evidence>
<dbReference type="Proteomes" id="UP000176339">
    <property type="component" value="Unassembled WGS sequence"/>
</dbReference>